<protein>
    <recommendedName>
        <fullName evidence="4">Cardiolipin synthase N-terminal domain-containing protein</fullName>
    </recommendedName>
</protein>
<organism evidence="2 3">
    <name type="scientific">Hymenobacter sublimis</name>
    <dbReference type="NCBI Taxonomy" id="2933777"/>
    <lineage>
        <taxon>Bacteria</taxon>
        <taxon>Pseudomonadati</taxon>
        <taxon>Bacteroidota</taxon>
        <taxon>Cytophagia</taxon>
        <taxon>Cytophagales</taxon>
        <taxon>Hymenobacteraceae</taxon>
        <taxon>Hymenobacter</taxon>
    </lineage>
</organism>
<keyword evidence="1" id="KW-0812">Transmembrane</keyword>
<accession>A0ABY4J5V9</accession>
<gene>
    <name evidence="2" type="ORF">MWH26_13585</name>
</gene>
<keyword evidence="1" id="KW-0472">Membrane</keyword>
<evidence type="ECO:0000313" key="2">
    <source>
        <dbReference type="EMBL" id="UPL48217.1"/>
    </source>
</evidence>
<dbReference type="EMBL" id="CP095848">
    <property type="protein sequence ID" value="UPL48217.1"/>
    <property type="molecule type" value="Genomic_DNA"/>
</dbReference>
<keyword evidence="1" id="KW-1133">Transmembrane helix</keyword>
<keyword evidence="3" id="KW-1185">Reference proteome</keyword>
<proteinExistence type="predicted"/>
<name>A0ABY4J5V9_9BACT</name>
<evidence type="ECO:0000313" key="3">
    <source>
        <dbReference type="Proteomes" id="UP000829647"/>
    </source>
</evidence>
<evidence type="ECO:0008006" key="4">
    <source>
        <dbReference type="Google" id="ProtNLM"/>
    </source>
</evidence>
<reference evidence="2 3" key="1">
    <citation type="submission" date="2022-04" db="EMBL/GenBank/DDBJ databases">
        <title>Hymenobacter sp. isolated from the air.</title>
        <authorList>
            <person name="Won M."/>
            <person name="Lee C.-M."/>
            <person name="Woen H.-Y."/>
            <person name="Kwon S.-W."/>
        </authorList>
    </citation>
    <scope>NUCLEOTIDE SEQUENCE [LARGE SCALE GENOMIC DNA]</scope>
    <source>
        <strain evidence="3">5516 S-25</strain>
    </source>
</reference>
<feature type="transmembrane region" description="Helical" evidence="1">
    <location>
        <begin position="57"/>
        <end position="80"/>
    </location>
</feature>
<sequence>MNLAQVSLTLAGVLLCAACIGALALLLTWRERAATAPARWQRFVTVVLPGSALLLGLMLWTLLHVMLLWAPGTMGVVAAVR</sequence>
<evidence type="ECO:0000256" key="1">
    <source>
        <dbReference type="SAM" id="Phobius"/>
    </source>
</evidence>
<dbReference type="Proteomes" id="UP000829647">
    <property type="component" value="Chromosome"/>
</dbReference>
<dbReference type="RefSeq" id="WP_247974715.1">
    <property type="nucleotide sequence ID" value="NZ_CP095848.1"/>
</dbReference>